<proteinExistence type="predicted"/>
<feature type="region of interest" description="Disordered" evidence="1">
    <location>
        <begin position="24"/>
        <end position="47"/>
    </location>
</feature>
<gene>
    <name evidence="2" type="ORF">BKA67DRAFT_663941</name>
</gene>
<protein>
    <submittedName>
        <fullName evidence="2">Uncharacterized protein</fullName>
    </submittedName>
</protein>
<organism evidence="2 3">
    <name type="scientific">Truncatella angustata</name>
    <dbReference type="NCBI Taxonomy" id="152316"/>
    <lineage>
        <taxon>Eukaryota</taxon>
        <taxon>Fungi</taxon>
        <taxon>Dikarya</taxon>
        <taxon>Ascomycota</taxon>
        <taxon>Pezizomycotina</taxon>
        <taxon>Sordariomycetes</taxon>
        <taxon>Xylariomycetidae</taxon>
        <taxon>Amphisphaeriales</taxon>
        <taxon>Sporocadaceae</taxon>
        <taxon>Truncatella</taxon>
    </lineage>
</organism>
<name>A0A9P8RHR2_9PEZI</name>
<dbReference type="GeneID" id="70137171"/>
<feature type="compositionally biased region" description="Low complexity" evidence="1">
    <location>
        <begin position="36"/>
        <end position="47"/>
    </location>
</feature>
<reference evidence="2" key="1">
    <citation type="journal article" date="2021" name="Nat. Commun.">
        <title>Genetic determinants of endophytism in the Arabidopsis root mycobiome.</title>
        <authorList>
            <person name="Mesny F."/>
            <person name="Miyauchi S."/>
            <person name="Thiergart T."/>
            <person name="Pickel B."/>
            <person name="Atanasova L."/>
            <person name="Karlsson M."/>
            <person name="Huettel B."/>
            <person name="Barry K.W."/>
            <person name="Haridas S."/>
            <person name="Chen C."/>
            <person name="Bauer D."/>
            <person name="Andreopoulos W."/>
            <person name="Pangilinan J."/>
            <person name="LaButti K."/>
            <person name="Riley R."/>
            <person name="Lipzen A."/>
            <person name="Clum A."/>
            <person name="Drula E."/>
            <person name="Henrissat B."/>
            <person name="Kohler A."/>
            <person name="Grigoriev I.V."/>
            <person name="Martin F.M."/>
            <person name="Hacquard S."/>
        </authorList>
    </citation>
    <scope>NUCLEOTIDE SEQUENCE</scope>
    <source>
        <strain evidence="2">MPI-SDFR-AT-0073</strain>
    </source>
</reference>
<keyword evidence="3" id="KW-1185">Reference proteome</keyword>
<dbReference type="OrthoDB" id="4777547at2759"/>
<evidence type="ECO:0000313" key="3">
    <source>
        <dbReference type="Proteomes" id="UP000758603"/>
    </source>
</evidence>
<evidence type="ECO:0000313" key="2">
    <source>
        <dbReference type="EMBL" id="KAH6646077.1"/>
    </source>
</evidence>
<accession>A0A9P8RHR2</accession>
<dbReference type="RefSeq" id="XP_045952591.1">
    <property type="nucleotide sequence ID" value="XM_046108280.1"/>
</dbReference>
<dbReference type="AlphaFoldDB" id="A0A9P8RHR2"/>
<sequence length="143" mass="16158">MDYFNANLDVLSIDQYSPWMTSRLNSSPSEADLGTQSQPSLSPASSSNGNYVLHSQIILSFMDAELWDEGVLAKAKDTEVDIVISPRDFWDLDLQDKINKLVENNRVSHPAARVHETSLVVSVNKNHEFDLAKRAEELKINRR</sequence>
<dbReference type="EMBL" id="JAGPXC010000010">
    <property type="protein sequence ID" value="KAH6646077.1"/>
    <property type="molecule type" value="Genomic_DNA"/>
</dbReference>
<comment type="caution">
    <text evidence="2">The sequence shown here is derived from an EMBL/GenBank/DDBJ whole genome shotgun (WGS) entry which is preliminary data.</text>
</comment>
<dbReference type="Proteomes" id="UP000758603">
    <property type="component" value="Unassembled WGS sequence"/>
</dbReference>
<evidence type="ECO:0000256" key="1">
    <source>
        <dbReference type="SAM" id="MobiDB-lite"/>
    </source>
</evidence>